<keyword evidence="1" id="KW-0472">Membrane</keyword>
<evidence type="ECO:0000313" key="3">
    <source>
        <dbReference type="Proteomes" id="UP000178999"/>
    </source>
</evidence>
<dbReference type="AlphaFoldDB" id="A0A1F8CTT0"/>
<comment type="caution">
    <text evidence="2">The sequence shown here is derived from an EMBL/GenBank/DDBJ whole genome shotgun (WGS) entry which is preliminary data.</text>
</comment>
<accession>A0A1F8CTT0</accession>
<feature type="transmembrane region" description="Helical" evidence="1">
    <location>
        <begin position="147"/>
        <end position="168"/>
    </location>
</feature>
<keyword evidence="1" id="KW-0812">Transmembrane</keyword>
<proteinExistence type="predicted"/>
<protein>
    <submittedName>
        <fullName evidence="2">Uncharacterized protein</fullName>
    </submittedName>
</protein>
<feature type="transmembrane region" description="Helical" evidence="1">
    <location>
        <begin position="5"/>
        <end position="26"/>
    </location>
</feature>
<keyword evidence="1" id="KW-1133">Transmembrane helix</keyword>
<evidence type="ECO:0000313" key="2">
    <source>
        <dbReference type="EMBL" id="OGM79692.1"/>
    </source>
</evidence>
<dbReference type="EMBL" id="MGHY01000009">
    <property type="protein sequence ID" value="OGM79692.1"/>
    <property type="molecule type" value="Genomic_DNA"/>
</dbReference>
<dbReference type="STRING" id="1802538.A2382_02110"/>
<dbReference type="Proteomes" id="UP000178999">
    <property type="component" value="Unassembled WGS sequence"/>
</dbReference>
<reference evidence="2 3" key="1">
    <citation type="journal article" date="2016" name="Nat. Commun.">
        <title>Thousands of microbial genomes shed light on interconnected biogeochemical processes in an aquifer system.</title>
        <authorList>
            <person name="Anantharaman K."/>
            <person name="Brown C.T."/>
            <person name="Hug L.A."/>
            <person name="Sharon I."/>
            <person name="Castelle C.J."/>
            <person name="Probst A.J."/>
            <person name="Thomas B.C."/>
            <person name="Singh A."/>
            <person name="Wilkins M.J."/>
            <person name="Karaoz U."/>
            <person name="Brodie E.L."/>
            <person name="Williams K.H."/>
            <person name="Hubbard S.S."/>
            <person name="Banfield J.F."/>
        </authorList>
    </citation>
    <scope>NUCLEOTIDE SEQUENCE [LARGE SCALE GENOMIC DNA]</scope>
</reference>
<name>A0A1F8CTT0_9BACT</name>
<sequence>MNKLFLYLVMPVIAVFFVLVLATVFFPNDLLDKSAEPGNNIPFVLDLDESFSLSSENPVSVLGTICASGDFTLVNQGTGEKIPFEKVENDPQLAECRTTQAIPLEKKLASGRWTLKGPKNANIHANMLIFASERTNIYQSVFDSNGFWFSSFFISGFCFLAGMVYSSLLHEKRK</sequence>
<evidence type="ECO:0000256" key="1">
    <source>
        <dbReference type="SAM" id="Phobius"/>
    </source>
</evidence>
<organism evidence="2 3">
    <name type="scientific">Candidatus Woesebacteria bacterium RIFOXYB1_FULL_38_16</name>
    <dbReference type="NCBI Taxonomy" id="1802538"/>
    <lineage>
        <taxon>Bacteria</taxon>
        <taxon>Candidatus Woeseibacteriota</taxon>
    </lineage>
</organism>
<gene>
    <name evidence="2" type="ORF">A2382_02110</name>
</gene>